<keyword evidence="1 3" id="KW-0560">Oxidoreductase</keyword>
<reference evidence="7" key="1">
    <citation type="submission" date="2017-12" db="EMBL/GenBank/DDBJ databases">
        <title>Draft genome sequence of Telmatospirillum siberiense 26-4b1T, an acidotolerant peatland alphaproteobacterium potentially involved in sulfur cycling.</title>
        <authorList>
            <person name="Hausmann B."/>
            <person name="Pjevac P."/>
            <person name="Schreck K."/>
            <person name="Herbold C.W."/>
            <person name="Daims H."/>
            <person name="Wagner M."/>
            <person name="Pester M."/>
            <person name="Loy A."/>
        </authorList>
    </citation>
    <scope>NUCLEOTIDE SEQUENCE [LARGE SCALE GENOMIC DNA]</scope>
    <source>
        <strain evidence="7">26-4b1</strain>
    </source>
</reference>
<dbReference type="InterPro" id="IPR050223">
    <property type="entry name" value="D-isomer_2-hydroxyacid_DH"/>
</dbReference>
<dbReference type="InterPro" id="IPR006140">
    <property type="entry name" value="D-isomer_DH_NAD-bd"/>
</dbReference>
<keyword evidence="7" id="KW-1185">Reference proteome</keyword>
<feature type="domain" description="D-isomer specific 2-hydroxyacid dehydrogenase NAD-binding" evidence="5">
    <location>
        <begin position="107"/>
        <end position="282"/>
    </location>
</feature>
<dbReference type="PANTHER" id="PTHR10996">
    <property type="entry name" value="2-HYDROXYACID DEHYDROGENASE-RELATED"/>
    <property type="match status" value="1"/>
</dbReference>
<dbReference type="Gene3D" id="3.40.50.720">
    <property type="entry name" value="NAD(P)-binding Rossmann-like Domain"/>
    <property type="match status" value="2"/>
</dbReference>
<dbReference type="Pfam" id="PF02826">
    <property type="entry name" value="2-Hacid_dh_C"/>
    <property type="match status" value="1"/>
</dbReference>
<dbReference type="RefSeq" id="WP_101249846.1">
    <property type="nucleotide sequence ID" value="NZ_PIUM01000005.1"/>
</dbReference>
<dbReference type="Proteomes" id="UP000233293">
    <property type="component" value="Unassembled WGS sequence"/>
</dbReference>
<dbReference type="EMBL" id="PIUM01000005">
    <property type="protein sequence ID" value="PKU25322.1"/>
    <property type="molecule type" value="Genomic_DNA"/>
</dbReference>
<dbReference type="GO" id="GO:0005829">
    <property type="term" value="C:cytosol"/>
    <property type="evidence" value="ECO:0007669"/>
    <property type="project" value="TreeGrafter"/>
</dbReference>
<dbReference type="Pfam" id="PF00389">
    <property type="entry name" value="2-Hacid_dh"/>
    <property type="match status" value="1"/>
</dbReference>
<proteinExistence type="inferred from homology"/>
<evidence type="ECO:0000259" key="5">
    <source>
        <dbReference type="Pfam" id="PF02826"/>
    </source>
</evidence>
<dbReference type="SUPFAM" id="SSF52283">
    <property type="entry name" value="Formate/glycerate dehydrogenase catalytic domain-like"/>
    <property type="match status" value="1"/>
</dbReference>
<organism evidence="6 7">
    <name type="scientific">Telmatospirillum siberiense</name>
    <dbReference type="NCBI Taxonomy" id="382514"/>
    <lineage>
        <taxon>Bacteria</taxon>
        <taxon>Pseudomonadati</taxon>
        <taxon>Pseudomonadota</taxon>
        <taxon>Alphaproteobacteria</taxon>
        <taxon>Rhodospirillales</taxon>
        <taxon>Rhodospirillaceae</taxon>
        <taxon>Telmatospirillum</taxon>
    </lineage>
</organism>
<dbReference type="GO" id="GO:0051287">
    <property type="term" value="F:NAD binding"/>
    <property type="evidence" value="ECO:0007669"/>
    <property type="project" value="InterPro"/>
</dbReference>
<feature type="domain" description="D-isomer specific 2-hydroxyacid dehydrogenase catalytic" evidence="4">
    <location>
        <begin position="37"/>
        <end position="313"/>
    </location>
</feature>
<dbReference type="SUPFAM" id="SSF51735">
    <property type="entry name" value="NAD(P)-binding Rossmann-fold domains"/>
    <property type="match status" value="1"/>
</dbReference>
<evidence type="ECO:0000313" key="6">
    <source>
        <dbReference type="EMBL" id="PKU25322.1"/>
    </source>
</evidence>
<dbReference type="CDD" id="cd12175">
    <property type="entry name" value="2-Hacid_dh_11"/>
    <property type="match status" value="1"/>
</dbReference>
<evidence type="ECO:0000256" key="1">
    <source>
        <dbReference type="ARBA" id="ARBA00023002"/>
    </source>
</evidence>
<dbReference type="GO" id="GO:0016618">
    <property type="term" value="F:hydroxypyruvate reductase [NAD(P)H] activity"/>
    <property type="evidence" value="ECO:0007669"/>
    <property type="project" value="TreeGrafter"/>
</dbReference>
<gene>
    <name evidence="6" type="ORF">CWS72_06915</name>
</gene>
<dbReference type="InterPro" id="IPR036291">
    <property type="entry name" value="NAD(P)-bd_dom_sf"/>
</dbReference>
<dbReference type="OrthoDB" id="9793626at2"/>
<dbReference type="InterPro" id="IPR006139">
    <property type="entry name" value="D-isomer_2_OHA_DH_cat_dom"/>
</dbReference>
<dbReference type="InterPro" id="IPR029753">
    <property type="entry name" value="D-isomer_DH_CS"/>
</dbReference>
<comment type="caution">
    <text evidence="6">The sequence shown here is derived from an EMBL/GenBank/DDBJ whole genome shotgun (WGS) entry which is preliminary data.</text>
</comment>
<keyword evidence="2" id="KW-0520">NAD</keyword>
<dbReference type="GO" id="GO:0030267">
    <property type="term" value="F:glyoxylate reductase (NADPH) activity"/>
    <property type="evidence" value="ECO:0007669"/>
    <property type="project" value="TreeGrafter"/>
</dbReference>
<dbReference type="PANTHER" id="PTHR10996:SF178">
    <property type="entry name" value="2-HYDROXYACID DEHYDROGENASE YGL185C-RELATED"/>
    <property type="match status" value="1"/>
</dbReference>
<dbReference type="AlphaFoldDB" id="A0A2N3PY35"/>
<evidence type="ECO:0000256" key="3">
    <source>
        <dbReference type="RuleBase" id="RU003719"/>
    </source>
</evidence>
<evidence type="ECO:0000313" key="7">
    <source>
        <dbReference type="Proteomes" id="UP000233293"/>
    </source>
</evidence>
<dbReference type="PROSITE" id="PS00671">
    <property type="entry name" value="D_2_HYDROXYACID_DH_3"/>
    <property type="match status" value="1"/>
</dbReference>
<comment type="similarity">
    <text evidence="3">Belongs to the D-isomer specific 2-hydroxyacid dehydrogenase family.</text>
</comment>
<name>A0A2N3PY35_9PROT</name>
<accession>A0A2N3PY35</accession>
<protein>
    <submittedName>
        <fullName evidence="6">Hydroxyacid dehydrogenase</fullName>
    </submittedName>
</protein>
<evidence type="ECO:0000256" key="2">
    <source>
        <dbReference type="ARBA" id="ARBA00023027"/>
    </source>
</evidence>
<evidence type="ECO:0000259" key="4">
    <source>
        <dbReference type="Pfam" id="PF00389"/>
    </source>
</evidence>
<sequence length="314" mass="33152">MRIAFCGSGFPDAPRMLRDRLPSDEIVICAEDAPPRSVAEAEVVIPAMTRIDDALMAKSRIRLIQQWGAGVEGVDLEAAKRHGIWVANVPSGDTFNAESVADLALLFTLELLRDLRQAQANVRAGRLGAPLGRSLAQCTVCLFGLGNIAAALAPRLKACGARMIGISRRPDPAKSAQLGLSDCFAVEDRLTALAKSDVAVLCLPLTSETRGIVGAAELAALPRGALLINVGRGALIDYPAFLTALESGHLGGAGLDVYWKEPIDPADPLLAFPNVIATPHVGGVTEQSYAAIMETVAGNIERLRRGEPPINRVA</sequence>